<dbReference type="EMBL" id="PZKC01000010">
    <property type="protein sequence ID" value="PTD95836.1"/>
    <property type="molecule type" value="Genomic_DNA"/>
</dbReference>
<protein>
    <submittedName>
        <fullName evidence="1">Uncharacterized protein</fullName>
    </submittedName>
</protein>
<sequence>MSREFFVDGGLLEPGNKLAVRTMAKYALRSISEDRRTAQVRHDDALDWLEAALAAIAAGKEPNQAFGWSQSRRGNSAGNHALRDWEIKMAVRDRMRETGESKTVACENVSSDCDGEVPLKAERIKEICKGVTADSELPQPTDIFPINPTAYQRE</sequence>
<comment type="caution">
    <text evidence="1">The sequence shown here is derived from an EMBL/GenBank/DDBJ whole genome shotgun (WGS) entry which is preliminary data.</text>
</comment>
<dbReference type="Proteomes" id="UP000241193">
    <property type="component" value="Unassembled WGS sequence"/>
</dbReference>
<dbReference type="OrthoDB" id="9923744at2"/>
<name>A0A2T4IDN2_9RHOO</name>
<gene>
    <name evidence="1" type="ORF">C8261_12625</name>
</gene>
<proteinExistence type="predicted"/>
<evidence type="ECO:0000313" key="1">
    <source>
        <dbReference type="EMBL" id="PTD95836.1"/>
    </source>
</evidence>
<reference evidence="1 2" key="1">
    <citation type="submission" date="2018-03" db="EMBL/GenBank/DDBJ databases">
        <authorList>
            <person name="Keele B.F."/>
        </authorList>
    </citation>
    <scope>NUCLEOTIDE SEQUENCE [LARGE SCALE GENOMIC DNA]</scope>
    <source>
        <strain evidence="1 2">D20</strain>
    </source>
</reference>
<dbReference type="RefSeq" id="WP_107494077.1">
    <property type="nucleotide sequence ID" value="NZ_PZKC01000010.1"/>
</dbReference>
<keyword evidence="2" id="KW-1185">Reference proteome</keyword>
<dbReference type="AlphaFoldDB" id="A0A2T4IDN2"/>
<evidence type="ECO:0000313" key="2">
    <source>
        <dbReference type="Proteomes" id="UP000241193"/>
    </source>
</evidence>
<accession>A0A2T4IDN2</accession>
<organism evidence="1 2">
    <name type="scientific">Pseudothauera lacus</name>
    <dbReference type="NCBI Taxonomy" id="2136175"/>
    <lineage>
        <taxon>Bacteria</taxon>
        <taxon>Pseudomonadati</taxon>
        <taxon>Pseudomonadota</taxon>
        <taxon>Betaproteobacteria</taxon>
        <taxon>Rhodocyclales</taxon>
        <taxon>Zoogloeaceae</taxon>
        <taxon>Pseudothauera</taxon>
    </lineage>
</organism>
<reference evidence="1 2" key="2">
    <citation type="submission" date="2018-04" db="EMBL/GenBank/DDBJ databases">
        <title>Thauera lacus sp. nov., isolated from an saline lake in Inner Mongolia, China.</title>
        <authorList>
            <person name="Liang Q.-Y."/>
        </authorList>
    </citation>
    <scope>NUCLEOTIDE SEQUENCE [LARGE SCALE GENOMIC DNA]</scope>
    <source>
        <strain evidence="1 2">D20</strain>
    </source>
</reference>